<name>A0A427XJZ7_9TREE</name>
<dbReference type="Gene3D" id="3.10.129.10">
    <property type="entry name" value="Hotdog Thioesterase"/>
    <property type="match status" value="1"/>
</dbReference>
<dbReference type="InterPro" id="IPR006683">
    <property type="entry name" value="Thioestr_dom"/>
</dbReference>
<dbReference type="OrthoDB" id="2592105at2759"/>
<keyword evidence="2" id="KW-0378">Hydrolase</keyword>
<dbReference type="GO" id="GO:0047617">
    <property type="term" value="F:fatty acyl-CoA hydrolase activity"/>
    <property type="evidence" value="ECO:0007669"/>
    <property type="project" value="InterPro"/>
</dbReference>
<comment type="caution">
    <text evidence="4">The sequence shown here is derived from an EMBL/GenBank/DDBJ whole genome shotgun (WGS) entry which is preliminary data.</text>
</comment>
<proteinExistence type="inferred from homology"/>
<organism evidence="4 5">
    <name type="scientific">Apiotrichum porosum</name>
    <dbReference type="NCBI Taxonomy" id="105984"/>
    <lineage>
        <taxon>Eukaryota</taxon>
        <taxon>Fungi</taxon>
        <taxon>Dikarya</taxon>
        <taxon>Basidiomycota</taxon>
        <taxon>Agaricomycotina</taxon>
        <taxon>Tremellomycetes</taxon>
        <taxon>Trichosporonales</taxon>
        <taxon>Trichosporonaceae</taxon>
        <taxon>Apiotrichum</taxon>
    </lineage>
</organism>
<dbReference type="Pfam" id="PF03061">
    <property type="entry name" value="4HBT"/>
    <property type="match status" value="1"/>
</dbReference>
<feature type="domain" description="Thioesterase" evidence="3">
    <location>
        <begin position="76"/>
        <end position="152"/>
    </location>
</feature>
<comment type="similarity">
    <text evidence="1">Belongs to the thioesterase PaaI family.</text>
</comment>
<reference evidence="4 5" key="1">
    <citation type="submission" date="2018-11" db="EMBL/GenBank/DDBJ databases">
        <title>Genome sequence of Apiotrichum porosum DSM 27194.</title>
        <authorList>
            <person name="Aliyu H."/>
            <person name="Gorte O."/>
            <person name="Ochsenreither K."/>
        </authorList>
    </citation>
    <scope>NUCLEOTIDE SEQUENCE [LARGE SCALE GENOMIC DNA]</scope>
    <source>
        <strain evidence="4 5">DSM 27194</strain>
    </source>
</reference>
<keyword evidence="5" id="KW-1185">Reference proteome</keyword>
<protein>
    <recommendedName>
        <fullName evidence="3">Thioesterase domain-containing protein</fullName>
    </recommendedName>
</protein>
<evidence type="ECO:0000256" key="1">
    <source>
        <dbReference type="ARBA" id="ARBA00008324"/>
    </source>
</evidence>
<evidence type="ECO:0000313" key="5">
    <source>
        <dbReference type="Proteomes" id="UP000279236"/>
    </source>
</evidence>
<evidence type="ECO:0000313" key="4">
    <source>
        <dbReference type="EMBL" id="RSH79190.1"/>
    </source>
</evidence>
<dbReference type="AlphaFoldDB" id="A0A427XJZ7"/>
<dbReference type="InterPro" id="IPR029069">
    <property type="entry name" value="HotDog_dom_sf"/>
</dbReference>
<dbReference type="InterPro" id="IPR039298">
    <property type="entry name" value="ACOT13"/>
</dbReference>
<evidence type="ECO:0000259" key="3">
    <source>
        <dbReference type="Pfam" id="PF03061"/>
    </source>
</evidence>
<accession>A0A427XJZ7</accession>
<dbReference type="GeneID" id="39585772"/>
<evidence type="ECO:0000256" key="2">
    <source>
        <dbReference type="ARBA" id="ARBA00022801"/>
    </source>
</evidence>
<dbReference type="EMBL" id="RSCE01000010">
    <property type="protein sequence ID" value="RSH79190.1"/>
    <property type="molecule type" value="Genomic_DNA"/>
</dbReference>
<sequence length="175" mass="18751">MAVVDSKAMVPATAEDTAFAKHVLARMPMCGHWSESVVAVEALPLPPINSRGSRDSEGWTAVYEITVQPDMINGLGGIHGAASAWLVDMFTGTSVRRLATPTFQSAGPSVTIDMTYYSAAIAGQVLRVETTVDRVGGQLSMVRCLILDKETGRRIAFGMHTIMRNKAGEKAKAKL</sequence>
<gene>
    <name evidence="4" type="ORF">EHS24_001229</name>
</gene>
<dbReference type="RefSeq" id="XP_028474337.1">
    <property type="nucleotide sequence ID" value="XM_028617030.1"/>
</dbReference>
<dbReference type="CDD" id="cd03443">
    <property type="entry name" value="PaaI_thioesterase"/>
    <property type="match status" value="1"/>
</dbReference>
<dbReference type="Proteomes" id="UP000279236">
    <property type="component" value="Unassembled WGS sequence"/>
</dbReference>
<dbReference type="SUPFAM" id="SSF54637">
    <property type="entry name" value="Thioesterase/thiol ester dehydrase-isomerase"/>
    <property type="match status" value="1"/>
</dbReference>
<dbReference type="PANTHER" id="PTHR21660">
    <property type="entry name" value="THIOESTERASE SUPERFAMILY MEMBER-RELATED"/>
    <property type="match status" value="1"/>
</dbReference>
<dbReference type="PANTHER" id="PTHR21660:SF1">
    <property type="entry name" value="ACYL-COENZYME A THIOESTERASE 13"/>
    <property type="match status" value="1"/>
</dbReference>
<dbReference type="STRING" id="105984.A0A427XJZ7"/>